<dbReference type="PANTHER" id="PTHR43090">
    <property type="entry name" value="1-(5-PHOSPHORIBOSYL)-5-[(5-PHOSPHORIBOSYLAMINO)METHYLIDENEAMINO] IMIDAZOLE-4-CARBOXAMIDE ISOMERASE"/>
    <property type="match status" value="1"/>
</dbReference>
<dbReference type="GO" id="GO:0000162">
    <property type="term" value="P:L-tryptophan biosynthetic process"/>
    <property type="evidence" value="ECO:0007669"/>
    <property type="project" value="TreeGrafter"/>
</dbReference>
<evidence type="ECO:0000313" key="13">
    <source>
        <dbReference type="Proteomes" id="UP000176609"/>
    </source>
</evidence>
<evidence type="ECO:0000256" key="10">
    <source>
        <dbReference type="RuleBase" id="RU003657"/>
    </source>
</evidence>
<dbReference type="Proteomes" id="UP000176609">
    <property type="component" value="Unassembled WGS sequence"/>
</dbReference>
<dbReference type="Gene3D" id="3.20.20.70">
    <property type="entry name" value="Aldolase class I"/>
    <property type="match status" value="1"/>
</dbReference>
<accession>A0A1F6ASS8</accession>
<comment type="pathway">
    <text evidence="3 9 11">Amino-acid biosynthesis; L-histidine biosynthesis; L-histidine from 5-phospho-alpha-D-ribose 1-diphosphate: step 4/9.</text>
</comment>
<evidence type="ECO:0000256" key="6">
    <source>
        <dbReference type="ARBA" id="ARBA00022605"/>
    </source>
</evidence>
<evidence type="ECO:0000256" key="1">
    <source>
        <dbReference type="ARBA" id="ARBA00000901"/>
    </source>
</evidence>
<reference evidence="12 13" key="1">
    <citation type="journal article" date="2016" name="Nat. Commun.">
        <title>Thousands of microbial genomes shed light on interconnected biogeochemical processes in an aquifer system.</title>
        <authorList>
            <person name="Anantharaman K."/>
            <person name="Brown C.T."/>
            <person name="Hug L.A."/>
            <person name="Sharon I."/>
            <person name="Castelle C.J."/>
            <person name="Probst A.J."/>
            <person name="Thomas B.C."/>
            <person name="Singh A."/>
            <person name="Wilkins M.J."/>
            <person name="Karaoz U."/>
            <person name="Brodie E.L."/>
            <person name="Williams K.H."/>
            <person name="Hubbard S.S."/>
            <person name="Banfield J.F."/>
        </authorList>
    </citation>
    <scope>NUCLEOTIDE SEQUENCE [LARGE SCALE GENOMIC DNA]</scope>
</reference>
<dbReference type="NCBIfam" id="TIGR00007">
    <property type="entry name" value="1-(5-phosphoribosyl)-5-[(5-phosphoribosylamino)methylideneamino]imidazole-4-carboxamide isomerase"/>
    <property type="match status" value="1"/>
</dbReference>
<dbReference type="EMBL" id="MFJR01000003">
    <property type="protein sequence ID" value="OGG27347.1"/>
    <property type="molecule type" value="Genomic_DNA"/>
</dbReference>
<comment type="catalytic activity">
    <reaction evidence="1 9 11">
        <text>1-(5-phospho-beta-D-ribosyl)-5-[(5-phospho-beta-D-ribosylamino)methylideneamino]imidazole-4-carboxamide = 5-[(5-phospho-1-deoxy-D-ribulos-1-ylimino)methylamino]-1-(5-phospho-beta-D-ribosyl)imidazole-4-carboxamide</text>
        <dbReference type="Rhea" id="RHEA:15469"/>
        <dbReference type="ChEBI" id="CHEBI:58435"/>
        <dbReference type="ChEBI" id="CHEBI:58525"/>
        <dbReference type="EC" id="5.3.1.16"/>
    </reaction>
</comment>
<evidence type="ECO:0000256" key="7">
    <source>
        <dbReference type="ARBA" id="ARBA00023102"/>
    </source>
</evidence>
<proteinExistence type="inferred from homology"/>
<dbReference type="Pfam" id="PF00977">
    <property type="entry name" value="His_biosynth"/>
    <property type="match status" value="1"/>
</dbReference>
<protein>
    <recommendedName>
        <fullName evidence="9 11">1-(5-phosphoribosyl)-5-[(5-phosphoribosylamino)methylideneamino] imidazole-4-carboxamide isomerase</fullName>
        <ecNumber evidence="9 11">5.3.1.16</ecNumber>
    </recommendedName>
    <alternativeName>
        <fullName evidence="9">Phosphoribosylformimino-5-aminoimidazole carboxamide ribotide isomerase</fullName>
    </alternativeName>
</protein>
<evidence type="ECO:0000256" key="8">
    <source>
        <dbReference type="ARBA" id="ARBA00023235"/>
    </source>
</evidence>
<dbReference type="InterPro" id="IPR006063">
    <property type="entry name" value="HisA_bact_arch"/>
</dbReference>
<dbReference type="EC" id="5.3.1.16" evidence="9 11"/>
<feature type="active site" description="Proton acceptor" evidence="9">
    <location>
        <position position="8"/>
    </location>
</feature>
<dbReference type="AlphaFoldDB" id="A0A1F6ASS8"/>
<dbReference type="HAMAP" id="MF_01014">
    <property type="entry name" value="HisA"/>
    <property type="match status" value="1"/>
</dbReference>
<evidence type="ECO:0000256" key="5">
    <source>
        <dbReference type="ARBA" id="ARBA00022490"/>
    </source>
</evidence>
<comment type="similarity">
    <text evidence="4 9 10">Belongs to the HisA/HisF family.</text>
</comment>
<evidence type="ECO:0000256" key="4">
    <source>
        <dbReference type="ARBA" id="ARBA00009667"/>
    </source>
</evidence>
<name>A0A1F6ASS8_9BACT</name>
<dbReference type="UniPathway" id="UPA00031">
    <property type="reaction ID" value="UER00009"/>
</dbReference>
<dbReference type="GO" id="GO:0000105">
    <property type="term" value="P:L-histidine biosynthetic process"/>
    <property type="evidence" value="ECO:0007669"/>
    <property type="project" value="UniProtKB-UniRule"/>
</dbReference>
<comment type="subcellular location">
    <subcellularLocation>
        <location evidence="2 9 11">Cytoplasm</location>
    </subcellularLocation>
</comment>
<sequence length="236" mass="26039">MQIIPAIDILEGKVVRLRQGNFSQRRIYSDDPLSYAKYWQKEGAKMLHLVDLDGAKTGNMKNLSIIKKILNEITIPIQVGGGVNDESTIIKLLNLNVARIILGTVAMTNEVMLKNLLAKFKSKIIIGFDVRKEKIAVRGWQENIKDDVLSRAKSLERLGVGRLIYTDITKDGTLSTPNFKSIKKLVMAIKIPVIVSGGISTVMDVKKIKKIGAEGVIIGKALYEGKINLKEAINAG</sequence>
<dbReference type="GO" id="GO:0005737">
    <property type="term" value="C:cytoplasm"/>
    <property type="evidence" value="ECO:0007669"/>
    <property type="project" value="UniProtKB-SubCell"/>
</dbReference>
<evidence type="ECO:0000256" key="11">
    <source>
        <dbReference type="RuleBase" id="RU003658"/>
    </source>
</evidence>
<dbReference type="PANTHER" id="PTHR43090:SF2">
    <property type="entry name" value="1-(5-PHOSPHORIBOSYL)-5-[(5-PHOSPHORIBOSYLAMINO)METHYLIDENEAMINO] IMIDAZOLE-4-CARBOXAMIDE ISOMERASE"/>
    <property type="match status" value="1"/>
</dbReference>
<keyword evidence="5 9" id="KW-0963">Cytoplasm</keyword>
<keyword evidence="7 9" id="KW-0368">Histidine biosynthesis</keyword>
<dbReference type="InterPro" id="IPR044524">
    <property type="entry name" value="Isoase_HisA-like"/>
</dbReference>
<comment type="caution">
    <text evidence="12">The sequence shown here is derived from an EMBL/GenBank/DDBJ whole genome shotgun (WGS) entry which is preliminary data.</text>
</comment>
<keyword evidence="8 9" id="KW-0413">Isomerase</keyword>
<dbReference type="InterPro" id="IPR013785">
    <property type="entry name" value="Aldolase_TIM"/>
</dbReference>
<gene>
    <name evidence="9" type="primary">hisA</name>
    <name evidence="12" type="ORF">A2960_00070</name>
</gene>
<dbReference type="InterPro" id="IPR023016">
    <property type="entry name" value="HisA/PriA"/>
</dbReference>
<feature type="active site" description="Proton donor" evidence="9">
    <location>
        <position position="129"/>
    </location>
</feature>
<dbReference type="FunFam" id="3.20.20.70:FF:000009">
    <property type="entry name" value="1-(5-phosphoribosyl)-5-[(5-phosphoribosylamino)methylideneamino] imidazole-4-carboxamide isomerase"/>
    <property type="match status" value="1"/>
</dbReference>
<evidence type="ECO:0000256" key="2">
    <source>
        <dbReference type="ARBA" id="ARBA00004496"/>
    </source>
</evidence>
<evidence type="ECO:0000313" key="12">
    <source>
        <dbReference type="EMBL" id="OGG27347.1"/>
    </source>
</evidence>
<dbReference type="InterPro" id="IPR011060">
    <property type="entry name" value="RibuloseP-bd_barrel"/>
</dbReference>
<evidence type="ECO:0000256" key="9">
    <source>
        <dbReference type="HAMAP-Rule" id="MF_01014"/>
    </source>
</evidence>
<evidence type="ECO:0000256" key="3">
    <source>
        <dbReference type="ARBA" id="ARBA00005133"/>
    </source>
</evidence>
<dbReference type="NCBIfam" id="NF010112">
    <property type="entry name" value="PRK13585.1"/>
    <property type="match status" value="1"/>
</dbReference>
<dbReference type="CDD" id="cd04732">
    <property type="entry name" value="HisA"/>
    <property type="match status" value="1"/>
</dbReference>
<keyword evidence="6 9" id="KW-0028">Amino-acid biosynthesis</keyword>
<organism evidence="12 13">
    <name type="scientific">Candidatus Gottesmanbacteria bacterium RIFCSPLOWO2_01_FULL_39_12b</name>
    <dbReference type="NCBI Taxonomy" id="1798388"/>
    <lineage>
        <taxon>Bacteria</taxon>
        <taxon>Candidatus Gottesmaniibacteriota</taxon>
    </lineage>
</organism>
<dbReference type="GO" id="GO:0003949">
    <property type="term" value="F:1-(5-phosphoribosyl)-5-[(5-phosphoribosylamino)methylideneamino]imidazole-4-carboxamide isomerase activity"/>
    <property type="evidence" value="ECO:0007669"/>
    <property type="project" value="UniProtKB-UniRule"/>
</dbReference>
<dbReference type="SUPFAM" id="SSF51366">
    <property type="entry name" value="Ribulose-phoshate binding barrel"/>
    <property type="match status" value="1"/>
</dbReference>
<dbReference type="InterPro" id="IPR006062">
    <property type="entry name" value="His_biosynth"/>
</dbReference>